<dbReference type="FunFam" id="1.20.1280.290:FF:000016">
    <property type="entry name" value="Cystinosin homolog"/>
    <property type="match status" value="1"/>
</dbReference>
<dbReference type="Proteomes" id="UP000494206">
    <property type="component" value="Unassembled WGS sequence"/>
</dbReference>
<keyword evidence="11" id="KW-0458">Lysosome</keyword>
<evidence type="ECO:0000256" key="4">
    <source>
        <dbReference type="ARBA" id="ARBA00022448"/>
    </source>
</evidence>
<evidence type="ECO:0000256" key="17">
    <source>
        <dbReference type="SAM" id="Phobius"/>
    </source>
</evidence>
<dbReference type="InterPro" id="IPR006603">
    <property type="entry name" value="PQ-loop_rpt"/>
</dbReference>
<name>A0A8S1ER39_9PELO</name>
<gene>
    <name evidence="19" type="ORF">CBOVIS_LOCUS6826</name>
</gene>
<keyword evidence="12" id="KW-0968">Cytoplasmic vesicle</keyword>
<protein>
    <recommendedName>
        <fullName evidence="15">Cystinosin homolog</fullName>
    </recommendedName>
</protein>
<evidence type="ECO:0000256" key="15">
    <source>
        <dbReference type="ARBA" id="ARBA00074957"/>
    </source>
</evidence>
<dbReference type="FunFam" id="1.20.1280.290:FF:000023">
    <property type="entry name" value="Cystinosin homolog"/>
    <property type="match status" value="1"/>
</dbReference>
<evidence type="ECO:0000256" key="18">
    <source>
        <dbReference type="SAM" id="SignalP"/>
    </source>
</evidence>
<dbReference type="GO" id="GO:0015293">
    <property type="term" value="F:symporter activity"/>
    <property type="evidence" value="ECO:0007669"/>
    <property type="project" value="UniProtKB-KW"/>
</dbReference>
<evidence type="ECO:0000256" key="16">
    <source>
        <dbReference type="SAM" id="MobiDB-lite"/>
    </source>
</evidence>
<evidence type="ECO:0000256" key="8">
    <source>
        <dbReference type="ARBA" id="ARBA00022989"/>
    </source>
</evidence>
<comment type="subcellular location">
    <subcellularLocation>
        <location evidence="2">Cytoplasmic vesicle</location>
        <location evidence="2">Phagosome</location>
    </subcellularLocation>
    <subcellularLocation>
        <location evidence="1">Lysosome membrane</location>
        <topology evidence="1">Multi-pass membrane protein</topology>
    </subcellularLocation>
</comment>
<comment type="similarity">
    <text evidence="3">Belongs to the cystinosin family.</text>
</comment>
<evidence type="ECO:0000256" key="12">
    <source>
        <dbReference type="ARBA" id="ARBA00023329"/>
    </source>
</evidence>
<feature type="transmembrane region" description="Helical" evidence="17">
    <location>
        <begin position="339"/>
        <end position="360"/>
    </location>
</feature>
<keyword evidence="5 17" id="KW-0812">Transmembrane</keyword>
<keyword evidence="20" id="KW-1185">Reference proteome</keyword>
<keyword evidence="9 17" id="KW-0472">Membrane</keyword>
<evidence type="ECO:0000313" key="20">
    <source>
        <dbReference type="Proteomes" id="UP000494206"/>
    </source>
</evidence>
<feature type="transmembrane region" description="Helical" evidence="17">
    <location>
        <begin position="209"/>
        <end position="228"/>
    </location>
</feature>
<feature type="transmembrane region" description="Helical" evidence="17">
    <location>
        <begin position="265"/>
        <end position="285"/>
    </location>
</feature>
<dbReference type="AlphaFoldDB" id="A0A8S1ER39"/>
<feature type="signal peptide" evidence="18">
    <location>
        <begin position="1"/>
        <end position="19"/>
    </location>
</feature>
<dbReference type="GO" id="GO:0045335">
    <property type="term" value="C:phagocytic vesicle"/>
    <property type="evidence" value="ECO:0007669"/>
    <property type="project" value="UniProtKB-SubCell"/>
</dbReference>
<evidence type="ECO:0000256" key="11">
    <source>
        <dbReference type="ARBA" id="ARBA00023228"/>
    </source>
</evidence>
<evidence type="ECO:0000256" key="3">
    <source>
        <dbReference type="ARBA" id="ARBA00006855"/>
    </source>
</evidence>
<comment type="function">
    <text evidence="14">Cystine/H(+) symporter that mediates export of cystine, the oxidized dimer of cysteine, from lysosomes. May play a role in the degradation of engulfed apoptotic cells.</text>
</comment>
<feature type="region of interest" description="Disordered" evidence="16">
    <location>
        <begin position="371"/>
        <end position="400"/>
    </location>
</feature>
<evidence type="ECO:0000256" key="7">
    <source>
        <dbReference type="ARBA" id="ARBA00022847"/>
    </source>
</evidence>
<dbReference type="InterPro" id="IPR005282">
    <property type="entry name" value="LC_transporter"/>
</dbReference>
<feature type="chain" id="PRO_5035884117" description="Cystinosin homolog" evidence="18">
    <location>
        <begin position="20"/>
        <end position="400"/>
    </location>
</feature>
<dbReference type="Gene3D" id="1.20.1280.290">
    <property type="match status" value="2"/>
</dbReference>
<dbReference type="OrthoDB" id="75720at2759"/>
<evidence type="ECO:0000256" key="2">
    <source>
        <dbReference type="ARBA" id="ARBA00004262"/>
    </source>
</evidence>
<accession>A0A8S1ER39</accession>
<evidence type="ECO:0000256" key="10">
    <source>
        <dbReference type="ARBA" id="ARBA00023180"/>
    </source>
</evidence>
<feature type="transmembrane region" description="Helical" evidence="17">
    <location>
        <begin position="126"/>
        <end position="146"/>
    </location>
</feature>
<comment type="catalytic activity">
    <reaction evidence="13">
        <text>L-cystine(out) + H(+)(out) = L-cystine(in) + H(+)(in)</text>
        <dbReference type="Rhea" id="RHEA:66172"/>
        <dbReference type="ChEBI" id="CHEBI:15378"/>
        <dbReference type="ChEBI" id="CHEBI:35491"/>
    </reaction>
    <physiologicalReaction direction="left-to-right" evidence="13">
        <dbReference type="Rhea" id="RHEA:66173"/>
    </physiologicalReaction>
</comment>
<evidence type="ECO:0000313" key="19">
    <source>
        <dbReference type="EMBL" id="CAB3404502.1"/>
    </source>
</evidence>
<proteinExistence type="inferred from homology"/>
<evidence type="ECO:0000256" key="13">
    <source>
        <dbReference type="ARBA" id="ARBA00048473"/>
    </source>
</evidence>
<evidence type="ECO:0000256" key="9">
    <source>
        <dbReference type="ARBA" id="ARBA00023136"/>
    </source>
</evidence>
<comment type="caution">
    <text evidence="19">The sequence shown here is derived from an EMBL/GenBank/DDBJ whole genome shotgun (WGS) entry which is preliminary data.</text>
</comment>
<dbReference type="PANTHER" id="PTHR13131">
    <property type="entry name" value="CYSTINOSIN"/>
    <property type="match status" value="1"/>
</dbReference>
<feature type="transmembrane region" description="Helical" evidence="17">
    <location>
        <begin position="240"/>
        <end position="259"/>
    </location>
</feature>
<feature type="transmembrane region" description="Helical" evidence="17">
    <location>
        <begin position="158"/>
        <end position="179"/>
    </location>
</feature>
<evidence type="ECO:0000256" key="6">
    <source>
        <dbReference type="ARBA" id="ARBA00022737"/>
    </source>
</evidence>
<keyword evidence="7" id="KW-0769">Symport</keyword>
<evidence type="ECO:0000256" key="1">
    <source>
        <dbReference type="ARBA" id="ARBA00004155"/>
    </source>
</evidence>
<dbReference type="GO" id="GO:0015184">
    <property type="term" value="F:L-cystine transmembrane transporter activity"/>
    <property type="evidence" value="ECO:0007669"/>
    <property type="project" value="TreeGrafter"/>
</dbReference>
<evidence type="ECO:0000256" key="5">
    <source>
        <dbReference type="ARBA" id="ARBA00022692"/>
    </source>
</evidence>
<feature type="transmembrane region" description="Helical" evidence="17">
    <location>
        <begin position="297"/>
        <end position="319"/>
    </location>
</feature>
<keyword evidence="8 17" id="KW-1133">Transmembrane helix</keyword>
<dbReference type="EMBL" id="CADEPM010000004">
    <property type="protein sequence ID" value="CAB3404502.1"/>
    <property type="molecule type" value="Genomic_DNA"/>
</dbReference>
<dbReference type="NCBIfam" id="TIGR00951">
    <property type="entry name" value="2A43"/>
    <property type="match status" value="1"/>
</dbReference>
<dbReference type="GO" id="GO:0005765">
    <property type="term" value="C:lysosomal membrane"/>
    <property type="evidence" value="ECO:0007669"/>
    <property type="project" value="UniProtKB-SubCell"/>
</dbReference>
<sequence>MIQLSIIALCLCAFSTVSSDRIVARNIDYEIVVGSKIWLDLDVLNSSSIPDEDVTLFLSTSKFIEYPHTITIHNSSAHFELTGIQPVSREIIQVVNCSLPSLDNSTCPFDLTDAFFRVSVIRSKTLSWFIEVVGWIYFLAWSVSFYPQIILNFKRKSVVGLNFDFLALNLLGFGAYSAFNLLLFFNEHVKEIYHTENPHSPPPVLTNDVVFAVHAVIACSVTIIQCFIYERENQKVSTKCRYVIIGFLSFGAICGLLTIFRAISILSFVISLSYIKMAITCLKYFPQAIYNYRRKSTVGWSIGNILLDFTGGTLDIFQMVLQALNFNDWGGFYGNPVKFGLGLVSIVFDIVFIIQHYILYRGSEVAHNDYSGVTNPEAPPQEPQEYGSLEQPGPIIVDDD</sequence>
<dbReference type="SMART" id="SM00679">
    <property type="entry name" value="CTNS"/>
    <property type="match status" value="2"/>
</dbReference>
<organism evidence="19 20">
    <name type="scientific">Caenorhabditis bovis</name>
    <dbReference type="NCBI Taxonomy" id="2654633"/>
    <lineage>
        <taxon>Eukaryota</taxon>
        <taxon>Metazoa</taxon>
        <taxon>Ecdysozoa</taxon>
        <taxon>Nematoda</taxon>
        <taxon>Chromadorea</taxon>
        <taxon>Rhabditida</taxon>
        <taxon>Rhabditina</taxon>
        <taxon>Rhabditomorpha</taxon>
        <taxon>Rhabditoidea</taxon>
        <taxon>Rhabditidae</taxon>
        <taxon>Peloderinae</taxon>
        <taxon>Caenorhabditis</taxon>
    </lineage>
</organism>
<keyword evidence="10" id="KW-0325">Glycoprotein</keyword>
<dbReference type="Pfam" id="PF04193">
    <property type="entry name" value="PQ-loop"/>
    <property type="match status" value="2"/>
</dbReference>
<dbReference type="PANTHER" id="PTHR13131:SF5">
    <property type="entry name" value="CYSTINOSIN"/>
    <property type="match status" value="1"/>
</dbReference>
<reference evidence="19 20" key="1">
    <citation type="submission" date="2020-04" db="EMBL/GenBank/DDBJ databases">
        <authorList>
            <person name="Laetsch R D."/>
            <person name="Stevens L."/>
            <person name="Kumar S."/>
            <person name="Blaxter L. M."/>
        </authorList>
    </citation>
    <scope>NUCLEOTIDE SEQUENCE [LARGE SCALE GENOMIC DNA]</scope>
</reference>
<evidence type="ECO:0000256" key="14">
    <source>
        <dbReference type="ARBA" id="ARBA00055495"/>
    </source>
</evidence>
<keyword evidence="4" id="KW-0813">Transport</keyword>
<keyword evidence="18" id="KW-0732">Signal</keyword>
<keyword evidence="6" id="KW-0677">Repeat</keyword>